<keyword evidence="8" id="KW-1185">Reference proteome</keyword>
<evidence type="ECO:0000313" key="8">
    <source>
        <dbReference type="Proteomes" id="UP000789759"/>
    </source>
</evidence>
<dbReference type="CDD" id="cd10951">
    <property type="entry name" value="CE4_ClCDA_like"/>
    <property type="match status" value="1"/>
</dbReference>
<dbReference type="OrthoDB" id="407355at2759"/>
<proteinExistence type="predicted"/>
<dbReference type="EMBL" id="CAJVQA010012316">
    <property type="protein sequence ID" value="CAG8715677.1"/>
    <property type="molecule type" value="Genomic_DNA"/>
</dbReference>
<dbReference type="InterPro" id="IPR002509">
    <property type="entry name" value="NODB_dom"/>
</dbReference>
<keyword evidence="3" id="KW-0732">Signal</keyword>
<protein>
    <submittedName>
        <fullName evidence="7">15383_t:CDS:1</fullName>
    </submittedName>
</protein>
<gene>
    <name evidence="7" type="ORF">CPELLU_LOCUS12581</name>
</gene>
<keyword evidence="4" id="KW-0378">Hydrolase</keyword>
<accession>A0A9N9I0X6</accession>
<reference evidence="7" key="1">
    <citation type="submission" date="2021-06" db="EMBL/GenBank/DDBJ databases">
        <authorList>
            <person name="Kallberg Y."/>
            <person name="Tangrot J."/>
            <person name="Rosling A."/>
        </authorList>
    </citation>
    <scope>NUCLEOTIDE SEQUENCE</scope>
    <source>
        <strain evidence="7">FL966</strain>
    </source>
</reference>
<dbReference type="InterPro" id="IPR011330">
    <property type="entry name" value="Glyco_hydro/deAcase_b/a-brl"/>
</dbReference>
<evidence type="ECO:0000313" key="7">
    <source>
        <dbReference type="EMBL" id="CAG8715677.1"/>
    </source>
</evidence>
<feature type="domain" description="NodB homology" evidence="6">
    <location>
        <begin position="75"/>
        <end position="261"/>
    </location>
</feature>
<dbReference type="PROSITE" id="PS51677">
    <property type="entry name" value="NODB"/>
    <property type="match status" value="1"/>
</dbReference>
<evidence type="ECO:0000259" key="6">
    <source>
        <dbReference type="PROSITE" id="PS51677"/>
    </source>
</evidence>
<dbReference type="Proteomes" id="UP000789759">
    <property type="component" value="Unassembled WGS sequence"/>
</dbReference>
<dbReference type="Pfam" id="PF01522">
    <property type="entry name" value="Polysacc_deac_1"/>
    <property type="match status" value="1"/>
</dbReference>
<dbReference type="GO" id="GO:0016810">
    <property type="term" value="F:hydrolase activity, acting on carbon-nitrogen (but not peptide) bonds"/>
    <property type="evidence" value="ECO:0007669"/>
    <property type="project" value="InterPro"/>
</dbReference>
<organism evidence="7 8">
    <name type="scientific">Cetraspora pellucida</name>
    <dbReference type="NCBI Taxonomy" id="1433469"/>
    <lineage>
        <taxon>Eukaryota</taxon>
        <taxon>Fungi</taxon>
        <taxon>Fungi incertae sedis</taxon>
        <taxon>Mucoromycota</taxon>
        <taxon>Glomeromycotina</taxon>
        <taxon>Glomeromycetes</taxon>
        <taxon>Diversisporales</taxon>
        <taxon>Gigasporaceae</taxon>
        <taxon>Cetraspora</taxon>
    </lineage>
</organism>
<dbReference type="GO" id="GO:0005975">
    <property type="term" value="P:carbohydrate metabolic process"/>
    <property type="evidence" value="ECO:0007669"/>
    <property type="project" value="InterPro"/>
</dbReference>
<keyword evidence="2" id="KW-0479">Metal-binding</keyword>
<keyword evidence="5" id="KW-0119">Carbohydrate metabolism</keyword>
<comment type="caution">
    <text evidence="7">The sequence shown here is derived from an EMBL/GenBank/DDBJ whole genome shotgun (WGS) entry which is preliminary data.</text>
</comment>
<comment type="cofactor">
    <cofactor evidence="1">
        <name>Co(2+)</name>
        <dbReference type="ChEBI" id="CHEBI:48828"/>
    </cofactor>
</comment>
<evidence type="ECO:0000256" key="4">
    <source>
        <dbReference type="ARBA" id="ARBA00022801"/>
    </source>
</evidence>
<dbReference type="Gene3D" id="3.20.20.370">
    <property type="entry name" value="Glycoside hydrolase/deacetylase"/>
    <property type="match status" value="1"/>
</dbReference>
<sequence length="299" mass="34005">MNISCVFAQFNNTTSYPITQDGTCGVSVNRSCGNFDCCSQDGYCGGTADGCQKDYGFCGLLNDSLKIINSCQSERTLALTFDDGPRPWTNELLDELKKHDIKATFFFNGHNALNYCIYDYADIVRRIYDEGHQFAHHTWSHPHMAQVTPKEVNYQIDKLETAFIKILGVIPRFFRLPFGEGMNYDALRTNLIQRGYKFFALWDIDTNDFLGNETIAKELFLNGISDAKPHIVLNHDRVLTTVEDLVPFNIENAIKAGYTFDTLAGCNGMHNKTDWYKVIGERQKNDSTWICTPDDMHIP</sequence>
<dbReference type="AlphaFoldDB" id="A0A9N9I0X6"/>
<evidence type="ECO:0000256" key="3">
    <source>
        <dbReference type="ARBA" id="ARBA00022729"/>
    </source>
</evidence>
<dbReference type="GO" id="GO:0046872">
    <property type="term" value="F:metal ion binding"/>
    <property type="evidence" value="ECO:0007669"/>
    <property type="project" value="UniProtKB-KW"/>
</dbReference>
<name>A0A9N9I0X6_9GLOM</name>
<dbReference type="PANTHER" id="PTHR46471">
    <property type="entry name" value="CHITIN DEACETYLASE"/>
    <property type="match status" value="1"/>
</dbReference>
<dbReference type="SUPFAM" id="SSF88713">
    <property type="entry name" value="Glycoside hydrolase/deacetylase"/>
    <property type="match status" value="1"/>
</dbReference>
<evidence type="ECO:0000256" key="2">
    <source>
        <dbReference type="ARBA" id="ARBA00022723"/>
    </source>
</evidence>
<evidence type="ECO:0000256" key="5">
    <source>
        <dbReference type="ARBA" id="ARBA00023277"/>
    </source>
</evidence>
<evidence type="ECO:0000256" key="1">
    <source>
        <dbReference type="ARBA" id="ARBA00001941"/>
    </source>
</evidence>
<dbReference type="PANTHER" id="PTHR46471:SF2">
    <property type="entry name" value="CHITIN DEACETYLASE-RELATED"/>
    <property type="match status" value="1"/>
</dbReference>